<reference evidence="1" key="2">
    <citation type="journal article" date="2015" name="Fish Shellfish Immunol.">
        <title>Early steps in the European eel (Anguilla anguilla)-Vibrio vulnificus interaction in the gills: Role of the RtxA13 toxin.</title>
        <authorList>
            <person name="Callol A."/>
            <person name="Pajuelo D."/>
            <person name="Ebbesson L."/>
            <person name="Teles M."/>
            <person name="MacKenzie S."/>
            <person name="Amaro C."/>
        </authorList>
    </citation>
    <scope>NUCLEOTIDE SEQUENCE</scope>
</reference>
<dbReference type="EMBL" id="GBXM01061274">
    <property type="protein sequence ID" value="JAH47303.1"/>
    <property type="molecule type" value="Transcribed_RNA"/>
</dbReference>
<proteinExistence type="predicted"/>
<organism evidence="1">
    <name type="scientific">Anguilla anguilla</name>
    <name type="common">European freshwater eel</name>
    <name type="synonym">Muraena anguilla</name>
    <dbReference type="NCBI Taxonomy" id="7936"/>
    <lineage>
        <taxon>Eukaryota</taxon>
        <taxon>Metazoa</taxon>
        <taxon>Chordata</taxon>
        <taxon>Craniata</taxon>
        <taxon>Vertebrata</taxon>
        <taxon>Euteleostomi</taxon>
        <taxon>Actinopterygii</taxon>
        <taxon>Neopterygii</taxon>
        <taxon>Teleostei</taxon>
        <taxon>Anguilliformes</taxon>
        <taxon>Anguillidae</taxon>
        <taxon>Anguilla</taxon>
    </lineage>
</organism>
<accession>A0A0E9T3U6</accession>
<reference evidence="1" key="1">
    <citation type="submission" date="2014-11" db="EMBL/GenBank/DDBJ databases">
        <authorList>
            <person name="Amaro Gonzalez C."/>
        </authorList>
    </citation>
    <scope>NUCLEOTIDE SEQUENCE</scope>
</reference>
<evidence type="ECO:0000313" key="1">
    <source>
        <dbReference type="EMBL" id="JAH47303.1"/>
    </source>
</evidence>
<name>A0A0E9T3U6_ANGAN</name>
<protein>
    <submittedName>
        <fullName evidence="1">Uncharacterized protein</fullName>
    </submittedName>
</protein>
<sequence>MKTHLLDRNVVCV</sequence>